<sequence length="110" mass="11624">MAAHAPSPHGDPGLQPERTALAWGRTMLALVTASAFFLRWLPVYGLPILMLPAISGGAALAIYLTQRRRYRARSRGLAGESIEADLPAVLWTAFAGVALGCLGIVVVLVS</sequence>
<comment type="subcellular location">
    <subcellularLocation>
        <location evidence="1">Endomembrane system</location>
        <topology evidence="1">Multi-pass membrane protein</topology>
    </subcellularLocation>
</comment>
<protein>
    <submittedName>
        <fullName evidence="7">Membrane-anchored protein</fullName>
    </submittedName>
</protein>
<dbReference type="RefSeq" id="WP_307358390.1">
    <property type="nucleotide sequence ID" value="NZ_JAUSTB010000003.1"/>
</dbReference>
<evidence type="ECO:0000256" key="4">
    <source>
        <dbReference type="ARBA" id="ARBA00023136"/>
    </source>
</evidence>
<feature type="transmembrane region" description="Helical" evidence="5">
    <location>
        <begin position="20"/>
        <end position="38"/>
    </location>
</feature>
<proteinExistence type="predicted"/>
<evidence type="ECO:0000259" key="6">
    <source>
        <dbReference type="Pfam" id="PF02656"/>
    </source>
</evidence>
<dbReference type="GO" id="GO:0012505">
    <property type="term" value="C:endomembrane system"/>
    <property type="evidence" value="ECO:0007669"/>
    <property type="project" value="UniProtKB-SubCell"/>
</dbReference>
<feature type="transmembrane region" description="Helical" evidence="5">
    <location>
        <begin position="86"/>
        <end position="109"/>
    </location>
</feature>
<feature type="transmembrane region" description="Helical" evidence="5">
    <location>
        <begin position="44"/>
        <end position="65"/>
    </location>
</feature>
<keyword evidence="2 5" id="KW-0812">Transmembrane</keyword>
<reference evidence="7 8" key="1">
    <citation type="submission" date="2023-07" db="EMBL/GenBank/DDBJ databases">
        <title>Sorghum-associated microbial communities from plants grown in Nebraska, USA.</title>
        <authorList>
            <person name="Schachtman D."/>
        </authorList>
    </citation>
    <scope>NUCLEOTIDE SEQUENCE [LARGE SCALE GENOMIC DNA]</scope>
    <source>
        <strain evidence="7 8">DS1001</strain>
    </source>
</reference>
<keyword evidence="8" id="KW-1185">Reference proteome</keyword>
<evidence type="ECO:0000313" key="7">
    <source>
        <dbReference type="EMBL" id="MDQ0145521.1"/>
    </source>
</evidence>
<dbReference type="EMBL" id="JAUSTB010000003">
    <property type="protein sequence ID" value="MDQ0145521.1"/>
    <property type="molecule type" value="Genomic_DNA"/>
</dbReference>
<gene>
    <name evidence="7" type="ORF">J2T23_001411</name>
</gene>
<evidence type="ECO:0000256" key="3">
    <source>
        <dbReference type="ARBA" id="ARBA00022989"/>
    </source>
</evidence>
<feature type="domain" description="DUF202" evidence="6">
    <location>
        <begin position="11"/>
        <end position="75"/>
    </location>
</feature>
<evidence type="ECO:0000256" key="2">
    <source>
        <dbReference type="ARBA" id="ARBA00022692"/>
    </source>
</evidence>
<dbReference type="AlphaFoldDB" id="A0AAJ1SVK8"/>
<name>A0AAJ1SVK8_9MICC</name>
<evidence type="ECO:0000313" key="8">
    <source>
        <dbReference type="Proteomes" id="UP001239267"/>
    </source>
</evidence>
<evidence type="ECO:0000256" key="1">
    <source>
        <dbReference type="ARBA" id="ARBA00004127"/>
    </source>
</evidence>
<comment type="caution">
    <text evidence="7">The sequence shown here is derived from an EMBL/GenBank/DDBJ whole genome shotgun (WGS) entry which is preliminary data.</text>
</comment>
<accession>A0AAJ1SVK8</accession>
<keyword evidence="3 5" id="KW-1133">Transmembrane helix</keyword>
<dbReference type="Proteomes" id="UP001239267">
    <property type="component" value="Unassembled WGS sequence"/>
</dbReference>
<evidence type="ECO:0000256" key="5">
    <source>
        <dbReference type="SAM" id="Phobius"/>
    </source>
</evidence>
<dbReference type="Pfam" id="PF02656">
    <property type="entry name" value="DUF202"/>
    <property type="match status" value="1"/>
</dbReference>
<dbReference type="InterPro" id="IPR003807">
    <property type="entry name" value="DUF202"/>
</dbReference>
<keyword evidence="4 5" id="KW-0472">Membrane</keyword>
<organism evidence="7 8">
    <name type="scientific">Pseudarthrobacter niigatensis</name>
    <dbReference type="NCBI Taxonomy" id="369935"/>
    <lineage>
        <taxon>Bacteria</taxon>
        <taxon>Bacillati</taxon>
        <taxon>Actinomycetota</taxon>
        <taxon>Actinomycetes</taxon>
        <taxon>Micrococcales</taxon>
        <taxon>Micrococcaceae</taxon>
        <taxon>Pseudarthrobacter</taxon>
    </lineage>
</organism>